<dbReference type="Proteomes" id="UP001445076">
    <property type="component" value="Unassembled WGS sequence"/>
</dbReference>
<keyword evidence="3" id="KW-1185">Reference proteome</keyword>
<evidence type="ECO:0008006" key="4">
    <source>
        <dbReference type="Google" id="ProtNLM"/>
    </source>
</evidence>
<feature type="region of interest" description="Disordered" evidence="1">
    <location>
        <begin position="1171"/>
        <end position="1193"/>
    </location>
</feature>
<gene>
    <name evidence="2" type="ORF">OTU49_015535</name>
</gene>
<feature type="compositionally biased region" description="Basic and acidic residues" evidence="1">
    <location>
        <begin position="743"/>
        <end position="753"/>
    </location>
</feature>
<feature type="region of interest" description="Disordered" evidence="1">
    <location>
        <begin position="1420"/>
        <end position="1439"/>
    </location>
</feature>
<feature type="compositionally biased region" description="Polar residues" evidence="1">
    <location>
        <begin position="1424"/>
        <end position="1433"/>
    </location>
</feature>
<feature type="compositionally biased region" description="Basic and acidic residues" evidence="1">
    <location>
        <begin position="933"/>
        <end position="953"/>
    </location>
</feature>
<feature type="compositionally biased region" description="Polar residues" evidence="1">
    <location>
        <begin position="1066"/>
        <end position="1078"/>
    </location>
</feature>
<feature type="region of interest" description="Disordered" evidence="1">
    <location>
        <begin position="1041"/>
        <end position="1093"/>
    </location>
</feature>
<feature type="compositionally biased region" description="Basic and acidic residues" evidence="1">
    <location>
        <begin position="1217"/>
        <end position="1228"/>
    </location>
</feature>
<feature type="compositionally biased region" description="Basic and acidic residues" evidence="1">
    <location>
        <begin position="1041"/>
        <end position="1051"/>
    </location>
</feature>
<feature type="region of interest" description="Disordered" evidence="1">
    <location>
        <begin position="834"/>
        <end position="858"/>
    </location>
</feature>
<feature type="compositionally biased region" description="Basic and acidic residues" evidence="1">
    <location>
        <begin position="834"/>
        <end position="853"/>
    </location>
</feature>
<feature type="compositionally biased region" description="Low complexity" evidence="1">
    <location>
        <begin position="1052"/>
        <end position="1065"/>
    </location>
</feature>
<evidence type="ECO:0000313" key="3">
    <source>
        <dbReference type="Proteomes" id="UP001445076"/>
    </source>
</evidence>
<proteinExistence type="predicted"/>
<organism evidence="2 3">
    <name type="scientific">Cherax quadricarinatus</name>
    <name type="common">Australian red claw crayfish</name>
    <dbReference type="NCBI Taxonomy" id="27406"/>
    <lineage>
        <taxon>Eukaryota</taxon>
        <taxon>Metazoa</taxon>
        <taxon>Ecdysozoa</taxon>
        <taxon>Arthropoda</taxon>
        <taxon>Crustacea</taxon>
        <taxon>Multicrustacea</taxon>
        <taxon>Malacostraca</taxon>
        <taxon>Eumalacostraca</taxon>
        <taxon>Eucarida</taxon>
        <taxon>Decapoda</taxon>
        <taxon>Pleocyemata</taxon>
        <taxon>Astacidea</taxon>
        <taxon>Parastacoidea</taxon>
        <taxon>Parastacidae</taxon>
        <taxon>Cherax</taxon>
    </lineage>
</organism>
<evidence type="ECO:0000313" key="2">
    <source>
        <dbReference type="EMBL" id="KAK8749774.1"/>
    </source>
</evidence>
<feature type="region of interest" description="Disordered" evidence="1">
    <location>
        <begin position="743"/>
        <end position="800"/>
    </location>
</feature>
<feature type="compositionally biased region" description="Basic and acidic residues" evidence="1">
    <location>
        <begin position="1079"/>
        <end position="1093"/>
    </location>
</feature>
<comment type="caution">
    <text evidence="2">The sequence shown here is derived from an EMBL/GenBank/DDBJ whole genome shotgun (WGS) entry which is preliminary data.</text>
</comment>
<feature type="compositionally biased region" description="Basic and acidic residues" evidence="1">
    <location>
        <begin position="1177"/>
        <end position="1191"/>
    </location>
</feature>
<feature type="region of interest" description="Disordered" evidence="1">
    <location>
        <begin position="1208"/>
        <end position="1234"/>
    </location>
</feature>
<protein>
    <recommendedName>
        <fullName evidence="4">Myb-like domain-containing protein</fullName>
    </recommendedName>
</protein>
<reference evidence="2 3" key="1">
    <citation type="journal article" date="2024" name="BMC Genomics">
        <title>Genome assembly of redclaw crayfish (Cherax quadricarinatus) provides insights into its immune adaptation and hypoxia tolerance.</title>
        <authorList>
            <person name="Liu Z."/>
            <person name="Zheng J."/>
            <person name="Li H."/>
            <person name="Fang K."/>
            <person name="Wang S."/>
            <person name="He J."/>
            <person name="Zhou D."/>
            <person name="Weng S."/>
            <person name="Chi M."/>
            <person name="Gu Z."/>
            <person name="He J."/>
            <person name="Li F."/>
            <person name="Wang M."/>
        </authorList>
    </citation>
    <scope>NUCLEOTIDE SEQUENCE [LARGE SCALE GENOMIC DNA]</scope>
    <source>
        <strain evidence="2">ZL_2023a</strain>
    </source>
</reference>
<sequence length="1469" mass="168270">MTEQFLLMEHHNAQPGTIHRESRHHEMLTKIYSIYNCWPHERYVVKQEKPKITRNRQVHSQLSWNDDESRTLLELYPQVLVAHHSNGDDQPIEEFWIQLAKAYLNARNVRKRCSEIENHIALLRRGFQSQNPFPFVVEMQLLEETESTLGFTPDPLPVDTDQLVPYWSHRAAHLLLDFLMHYRLGGIETCKVYEKISRDLANCGYRFTGVECRNYHLLLRRLYKERKKTRRNGEPYKTFPYTEKMAKLISTRSRPKIAAYGKAYWNEENLLTMLNTVKEYRLLCHDSAELERVLSSDELWNEVASRQNASHKLHPSKCLQHFSLLCQQYKSVLTYNFQISKEVAGRSMGFQDIIENILMPFTCHDADFDIRDEWWASEGGGDWNRRETLDLLFTVREFWPGHPDVDWEMVRMMMDSSGYQRSAECCQNRFQKLYKSYQVASEHNKKCAIRTRRRPPFYFKLNTLFDCSEINEAVVTGSLGRQMIEVDEAEVLGVLVKGLKEIKGKNCHSIPRLPLLLALSNYLNNHFECTPEAFPPHQIWRLLVQLHHTHEDAVQNNKQLPDEINLGDLWQNHSVPLKAYSLLAVPLPKWHSACAWRVEELQLLTDSVISWEIVPRNLLLVARTMPKLASTELKLNGFKKTPLQCQNQWRYVVTAFKHGGYKQLAEQINLIYLLMPCMLNPNLFYYYTVNNPNWKKKRKQHIQSSLIKTSVEAERTEEHMLSYVQVNVPQLLDPKKCHDKISTDEKLERKEEEVVSASSVEAAKTKTKQTKTPLSQSVCEEHSPRESPQNMTKDNQNVGVPKIPEASMKETKNKNALWNMLSYFRINVPQLLDPKKHHDKTSTDEKRETKEEEVVSASSVEAAKIKTTQAETPLSQSVCEEHLPRESPQNMIKDNQNVGVPKIPEVGMMETKNKSAAGNMLSYVQVNVPQPLDPKKHHDKTSSDEKRELKEEVVSASSVEAAKTKTTLTKTPLSQSVCDEHSPKESQQMVKDNQNVGVPKIPEVGMMETKNKSATGNILSDVQVNAPQLLDPKKHHDKISTDEKREMKEEGVVSTVVSASSVGATKTTRTETPLSQSVCEEHSPRESPHKMIKDNQNVGVPKILEASMMETKNKSTTGNIFSDVQVNVPQLLAPKNCHDEISTDEKREMKEQEVVSPSSVEAVKTTWTETPLSQSVCEEHSPRDSPQKMIKDNQNVGVPKVPELSMMETKNKSVKISTDEKRETKEEEVSSASSVSIKKKPNDLEFVRISATVSSLNKKPLKFKEVKKRPADEVQDMPTLSTTVMITSQSTPSEKSTYILQCDSQEDKVQVMILNVSKSKKATLIECSTVQGVIPPRIIRLYYPPNCKLPAGLTHMYIPRILVHSDTVNSIKKMKVSHSNDKYPIIKFEKNSSSSSFTPSHHSRINTESEDNECEETGLDNFENESNIPSVGNNGLDGESRRGEVIKLLEECKQEKIRLPNTLQESHQQ</sequence>
<dbReference type="EMBL" id="JARKIK010000009">
    <property type="protein sequence ID" value="KAK8749774.1"/>
    <property type="molecule type" value="Genomic_DNA"/>
</dbReference>
<feature type="region of interest" description="Disordered" evidence="1">
    <location>
        <begin position="929"/>
        <end position="958"/>
    </location>
</feature>
<name>A0AAW0YHP3_CHEQU</name>
<accession>A0AAW0YHP3</accession>
<evidence type="ECO:0000256" key="1">
    <source>
        <dbReference type="SAM" id="MobiDB-lite"/>
    </source>
</evidence>
<feature type="compositionally biased region" description="Polar residues" evidence="1">
    <location>
        <begin position="786"/>
        <end position="798"/>
    </location>
</feature>